<keyword evidence="1" id="KW-0472">Membrane</keyword>
<dbReference type="Pfam" id="PF00990">
    <property type="entry name" value="GGDEF"/>
    <property type="match status" value="1"/>
</dbReference>
<dbReference type="PANTHER" id="PTHR43155">
    <property type="entry name" value="CYCLIC DI-GMP PHOSPHODIESTERASE PA4108-RELATED"/>
    <property type="match status" value="1"/>
</dbReference>
<dbReference type="InterPro" id="IPR029787">
    <property type="entry name" value="Nucleotide_cyclase"/>
</dbReference>
<dbReference type="RefSeq" id="WP_110938581.1">
    <property type="nucleotide sequence ID" value="NZ_KZ614147.1"/>
</dbReference>
<dbReference type="GO" id="GO:0016787">
    <property type="term" value="F:hydrolase activity"/>
    <property type="evidence" value="ECO:0007669"/>
    <property type="project" value="UniProtKB-KW"/>
</dbReference>
<dbReference type="NCBIfam" id="TIGR00254">
    <property type="entry name" value="GGDEF"/>
    <property type="match status" value="1"/>
</dbReference>
<dbReference type="InterPro" id="IPR037522">
    <property type="entry name" value="HD_GYP_dom"/>
</dbReference>
<comment type="caution">
    <text evidence="5">The sequence shown here is derived from an EMBL/GenBank/DDBJ whole genome shotgun (WGS) entry which is preliminary data.</text>
</comment>
<keyword evidence="5" id="KW-0378">Hydrolase</keyword>
<dbReference type="PANTHER" id="PTHR43155:SF2">
    <property type="entry name" value="CYCLIC DI-GMP PHOSPHODIESTERASE PA4108"/>
    <property type="match status" value="1"/>
</dbReference>
<feature type="transmembrane region" description="Helical" evidence="1">
    <location>
        <begin position="140"/>
        <end position="162"/>
    </location>
</feature>
<dbReference type="InterPro" id="IPR006675">
    <property type="entry name" value="HDIG_dom"/>
</dbReference>
<organism evidence="5 6">
    <name type="scientific">Salipaludibacillus neizhouensis</name>
    <dbReference type="NCBI Taxonomy" id="885475"/>
    <lineage>
        <taxon>Bacteria</taxon>
        <taxon>Bacillati</taxon>
        <taxon>Bacillota</taxon>
        <taxon>Bacilli</taxon>
        <taxon>Bacillales</taxon>
        <taxon>Bacillaceae</taxon>
    </lineage>
</organism>
<dbReference type="OrthoDB" id="9759601at2"/>
<dbReference type="InterPro" id="IPR000160">
    <property type="entry name" value="GGDEF_dom"/>
</dbReference>
<evidence type="ECO:0000313" key="5">
    <source>
        <dbReference type="EMBL" id="RKL68242.1"/>
    </source>
</evidence>
<feature type="domain" description="HD-GYP" evidence="4">
    <location>
        <begin position="408"/>
        <end position="599"/>
    </location>
</feature>
<dbReference type="InterPro" id="IPR043128">
    <property type="entry name" value="Rev_trsase/Diguanyl_cyclase"/>
</dbReference>
<reference evidence="5 6" key="1">
    <citation type="submission" date="2017-10" db="EMBL/GenBank/DDBJ databases">
        <title>Bacillus sp. nov., a halophilic bacterium isolated from a Keqin Lake.</title>
        <authorList>
            <person name="Wang H."/>
        </authorList>
    </citation>
    <scope>NUCLEOTIDE SEQUENCE [LARGE SCALE GENOMIC DNA]</scope>
    <source>
        <strain evidence="5 6">KCTC 13187</strain>
    </source>
</reference>
<dbReference type="Pfam" id="PF13487">
    <property type="entry name" value="HD_5"/>
    <property type="match status" value="1"/>
</dbReference>
<dbReference type="InterPro" id="IPR003607">
    <property type="entry name" value="HD/PDEase_dom"/>
</dbReference>
<dbReference type="SMART" id="SM00471">
    <property type="entry name" value="HDc"/>
    <property type="match status" value="1"/>
</dbReference>
<dbReference type="SMART" id="SM00267">
    <property type="entry name" value="GGDEF"/>
    <property type="match status" value="1"/>
</dbReference>
<dbReference type="PROSITE" id="PS51832">
    <property type="entry name" value="HD_GYP"/>
    <property type="match status" value="1"/>
</dbReference>
<evidence type="ECO:0000259" key="4">
    <source>
        <dbReference type="PROSITE" id="PS51832"/>
    </source>
</evidence>
<keyword evidence="6" id="KW-1185">Reference proteome</keyword>
<feature type="domain" description="GGDEF" evidence="2">
    <location>
        <begin position="263"/>
        <end position="399"/>
    </location>
</feature>
<dbReference type="EMBL" id="PDOE01000002">
    <property type="protein sequence ID" value="RKL68242.1"/>
    <property type="molecule type" value="Genomic_DNA"/>
</dbReference>
<name>A0A3A9KCI1_9BACI</name>
<proteinExistence type="predicted"/>
<feature type="transmembrane region" description="Helical" evidence="1">
    <location>
        <begin position="182"/>
        <end position="200"/>
    </location>
</feature>
<feature type="transmembrane region" description="Helical" evidence="1">
    <location>
        <begin position="70"/>
        <end position="98"/>
    </location>
</feature>
<sequence>MLSKISEFGIYIFIISILGTTIFLLNINNSFSLSPMNWTTILLLVIAIILLNHFIVLLPPKGNAMSMDSAIYLASSFVFGIELTLIVLFWSSIIFGLYQSKIVWWKHVFNFSIYSLMIIAAYHSFIYTGGTVGAIEIEQLVPYVIALLIYFALNVLLVGGYFKVLETVSLYNVIIGMVKETIPSYLSTLVLSIILGMLMTSYQNFGLILFTSVVVLLSIVFRQYFVLYDEVSKKANFDELTTLYNHSHFKEVIDDYLINKKADTLSLAFIDIDDFKKYNDYHGHVSGDELLKYFGKQLREKCEKDGWFAARYGGEEFVIILPDVKGCEASKYLNKLRKEINDSYFKGVEVLPHGCLSFSGGVVEYESDFYNSAEFIGKADQAMYRAKSEGKNAIHLYHKNDLDSSLIDYEKEVDHLEQQLRFFLYKDISTYQHSKRVFQYAVKFSNEIDLTDHEKKVLVLGALIHDIGKIEIPREIINKKTKLEEAEWEMIKQHVTWGKEIVSTDKALQHLVPLVELHHERYDGKGYPHGLKGEETPKLARILCIIDSFDAMTTERPYQSTKSFAQGIEELEKCSGTQFDPEYVPHFIEMIKRQYQIDK</sequence>
<evidence type="ECO:0000259" key="2">
    <source>
        <dbReference type="PROSITE" id="PS50887"/>
    </source>
</evidence>
<dbReference type="Gene3D" id="1.10.3210.10">
    <property type="entry name" value="Hypothetical protein af1432"/>
    <property type="match status" value="1"/>
</dbReference>
<dbReference type="PROSITE" id="PS51831">
    <property type="entry name" value="HD"/>
    <property type="match status" value="1"/>
</dbReference>
<dbReference type="CDD" id="cd00077">
    <property type="entry name" value="HDc"/>
    <property type="match status" value="1"/>
</dbReference>
<dbReference type="Gene3D" id="3.30.70.270">
    <property type="match status" value="1"/>
</dbReference>
<protein>
    <submittedName>
        <fullName evidence="5">HD family phosphohydrolase</fullName>
    </submittedName>
</protein>
<feature type="transmembrane region" description="Helical" evidence="1">
    <location>
        <begin position="207"/>
        <end position="225"/>
    </location>
</feature>
<feature type="transmembrane region" description="Helical" evidence="1">
    <location>
        <begin position="104"/>
        <end position="128"/>
    </location>
</feature>
<evidence type="ECO:0000256" key="1">
    <source>
        <dbReference type="SAM" id="Phobius"/>
    </source>
</evidence>
<gene>
    <name evidence="5" type="ORF">CR203_07085</name>
</gene>
<dbReference type="SUPFAM" id="SSF55073">
    <property type="entry name" value="Nucleotide cyclase"/>
    <property type="match status" value="1"/>
</dbReference>
<dbReference type="NCBIfam" id="TIGR00277">
    <property type="entry name" value="HDIG"/>
    <property type="match status" value="1"/>
</dbReference>
<accession>A0A3A9KCI1</accession>
<feature type="domain" description="HD" evidence="3">
    <location>
        <begin position="430"/>
        <end position="552"/>
    </location>
</feature>
<keyword evidence="1" id="KW-1133">Transmembrane helix</keyword>
<feature type="transmembrane region" description="Helical" evidence="1">
    <location>
        <begin position="39"/>
        <end position="58"/>
    </location>
</feature>
<dbReference type="CDD" id="cd01949">
    <property type="entry name" value="GGDEF"/>
    <property type="match status" value="1"/>
</dbReference>
<evidence type="ECO:0000259" key="3">
    <source>
        <dbReference type="PROSITE" id="PS51831"/>
    </source>
</evidence>
<evidence type="ECO:0000313" key="6">
    <source>
        <dbReference type="Proteomes" id="UP000281498"/>
    </source>
</evidence>
<dbReference type="PROSITE" id="PS50887">
    <property type="entry name" value="GGDEF"/>
    <property type="match status" value="1"/>
</dbReference>
<keyword evidence="1" id="KW-0812">Transmembrane</keyword>
<dbReference type="InterPro" id="IPR006674">
    <property type="entry name" value="HD_domain"/>
</dbReference>
<feature type="transmembrane region" description="Helical" evidence="1">
    <location>
        <begin position="9"/>
        <end position="27"/>
    </location>
</feature>
<dbReference type="AlphaFoldDB" id="A0A3A9KCI1"/>
<dbReference type="SUPFAM" id="SSF109604">
    <property type="entry name" value="HD-domain/PDEase-like"/>
    <property type="match status" value="1"/>
</dbReference>
<dbReference type="Proteomes" id="UP000281498">
    <property type="component" value="Unassembled WGS sequence"/>
</dbReference>